<gene>
    <name evidence="2" type="ORF">A134_23100</name>
</gene>
<evidence type="ECO:0008006" key="3">
    <source>
        <dbReference type="Google" id="ProtNLM"/>
    </source>
</evidence>
<reference evidence="2" key="1">
    <citation type="journal article" date="2012" name="Science">
        <title>Ecological populations of bacteria act as socially cohesive units of antibiotic production and resistance.</title>
        <authorList>
            <person name="Cordero O.X."/>
            <person name="Wildschutte H."/>
            <person name="Kirkup B."/>
            <person name="Proehl S."/>
            <person name="Ngo L."/>
            <person name="Hussain F."/>
            <person name="Le Roux F."/>
            <person name="Mincer T."/>
            <person name="Polz M.F."/>
        </authorList>
    </citation>
    <scope>NUCLEOTIDE SEQUENCE</scope>
    <source>
        <strain evidence="2">9CS106</strain>
    </source>
</reference>
<accession>A0A1B1C378</accession>
<feature type="compositionally biased region" description="Polar residues" evidence="1">
    <location>
        <begin position="289"/>
        <end position="300"/>
    </location>
</feature>
<organism evidence="2">
    <name type="scientific">Vibrio crassostreae 9CS106</name>
    <dbReference type="NCBI Taxonomy" id="1191300"/>
    <lineage>
        <taxon>Bacteria</taxon>
        <taxon>Pseudomonadati</taxon>
        <taxon>Pseudomonadota</taxon>
        <taxon>Gammaproteobacteria</taxon>
        <taxon>Vibrionales</taxon>
        <taxon>Vibrionaceae</taxon>
        <taxon>Vibrio</taxon>
    </lineage>
</organism>
<feature type="compositionally biased region" description="Basic and acidic residues" evidence="1">
    <location>
        <begin position="301"/>
        <end position="310"/>
    </location>
</feature>
<sequence length="670" mass="74753">MSDRTRTLPQMEIRAEINPATINEEDRTVEVVFTTGQAGERGGYWSDPYIEQLRVDSKSIRTERLDKGLSVIDSHKTYRGIDGVFGITEEYRIENDELVGKIRFSKRPEADLVFQDVKDRILKHFSLGYRVFEYERKSAPDGELDTYTAVDWMPTELSIVPVSFETNNGVRTASDEEFNVKITNLESEEMGDTTNTPVVDGGEQRGADAGTNPVVTTPVTTPDTNPEDQSRNIEAGLEAQRQMLPTMMDACRKAGIETTFATDEFAKGTSVDNFRSMVLDKLEEKSKSRGIQTGGSVDLNSDQRQDQAEQTRENITTAILSRANPELFQGSEQSREWEGMRLMDIGRELLVMRGESVRGMSPMTQAERMLSSTSGFSQILADVANKSMKTAYQEIPRTFQSIGTRATASDFKDIRRLQLGDAPSLEELNENGEFTRGKMTESGESYGISTYGKIFGLTRKVLINDDLDAFARLPALFGSAASRKQSDLVWGLLLGYDFKKNAAKDTIMADGKSLFHKDHGNLLAAAGGKLSVEAISKMRQLGRKQKTQDGNFMNVEYRTIAVPTGQETLAEQLLLAQINPTSDDQTNPFKSRYGIIVEPRLDVVSEDAFYMFSDKRIMPTFDYTFLAGEDELNIETRSGFEVDGFEIRARMDFGAGVTEYRGMAKSDGKA</sequence>
<proteinExistence type="predicted"/>
<dbReference type="Pfam" id="PF25209">
    <property type="entry name" value="Phage_capsid_4"/>
    <property type="match status" value="1"/>
</dbReference>
<dbReference type="EMBL" id="CP016231">
    <property type="protein sequence ID" value="ANP79304.1"/>
    <property type="molecule type" value="Genomic_DNA"/>
</dbReference>
<dbReference type="NCBIfam" id="NF045541">
    <property type="entry name" value="scaf_prot_MCP2"/>
    <property type="match status" value="1"/>
</dbReference>
<feature type="region of interest" description="Disordered" evidence="1">
    <location>
        <begin position="190"/>
        <end position="230"/>
    </location>
</feature>
<feature type="compositionally biased region" description="Low complexity" evidence="1">
    <location>
        <begin position="211"/>
        <end position="224"/>
    </location>
</feature>
<dbReference type="AlphaFoldDB" id="A0A1B1C378"/>
<evidence type="ECO:0000313" key="2">
    <source>
        <dbReference type="EMBL" id="ANP79304.1"/>
    </source>
</evidence>
<reference evidence="2" key="2">
    <citation type="submission" date="2016-06" db="EMBL/GenBank/DDBJ databases">
        <title>Adaptive Radiation by Waves of Gene Transfer Leads to Fine-Scale Resource Partitioning in Marine Microbes.</title>
        <authorList>
            <person name="Hehemann J.-H."/>
            <person name="Arevalo P."/>
            <person name="Datta M.S."/>
            <person name="Yu X."/>
            <person name="Corzett C.H."/>
            <person name="Henschel A."/>
            <person name="Preheim S.P."/>
            <person name="Timberlake S."/>
            <person name="Alm E.J."/>
            <person name="Polz M.F."/>
        </authorList>
    </citation>
    <scope>NUCLEOTIDE SEQUENCE</scope>
    <source>
        <strain evidence="2">9CS106</strain>
    </source>
</reference>
<protein>
    <recommendedName>
        <fullName evidence="3">Bacteriophage Mu GpT domain-containing protein</fullName>
    </recommendedName>
</protein>
<feature type="region of interest" description="Disordered" evidence="1">
    <location>
        <begin position="284"/>
        <end position="310"/>
    </location>
</feature>
<evidence type="ECO:0000256" key="1">
    <source>
        <dbReference type="SAM" id="MobiDB-lite"/>
    </source>
</evidence>
<name>A0A1B1C378_9VIBR</name>